<dbReference type="Gene3D" id="3.60.20.10">
    <property type="entry name" value="Glutamine Phosphoribosylpyrophosphate, subunit 1, domain 1"/>
    <property type="match status" value="1"/>
</dbReference>
<feature type="domain" description="Proteasome alpha-type subunits" evidence="3">
    <location>
        <begin position="32"/>
        <end position="54"/>
    </location>
</feature>
<dbReference type="InterPro" id="IPR001353">
    <property type="entry name" value="Proteasome_sua/b"/>
</dbReference>
<keyword evidence="2" id="KW-0732">Signal</keyword>
<sequence>MHHLARYRWFSLLVLGFAMVSPVRGSSMNGRHSFSLTTFDPTGKLGQVERAMEAAAMGTPIVAIINEKTNGILLAAPQILPSVFMVDDGTARFSSVAPHIAMTHSGISADGRVLIAAAQRLAVEHSYTFEEAIPIDLLLEEMSLLLQEYTMKPGSRPFGSTLLVAHLPSAVSGSDPDQKPQLFRIDPSGSVTLLEDGVAVINGKVSEDTKSKLKELASQSTTSKKIGGDDLKQLCDILQDSISPKVFGKMDAETVQLPSCTLGVSFTPKNGLRIQRY</sequence>
<dbReference type="GO" id="GO:0006511">
    <property type="term" value="P:ubiquitin-dependent protein catabolic process"/>
    <property type="evidence" value="ECO:0007669"/>
    <property type="project" value="InterPro"/>
</dbReference>
<dbReference type="InterPro" id="IPR000426">
    <property type="entry name" value="Proteasome_asu_N"/>
</dbReference>
<dbReference type="InterPro" id="IPR029055">
    <property type="entry name" value="Ntn_hydrolases_N"/>
</dbReference>
<name>A0AAD2FYA4_9STRA</name>
<evidence type="ECO:0000259" key="3">
    <source>
        <dbReference type="SMART" id="SM00948"/>
    </source>
</evidence>
<gene>
    <name evidence="4" type="ORF">CYCCA115_LOCUS15194</name>
</gene>
<keyword evidence="5" id="KW-1185">Reference proteome</keyword>
<evidence type="ECO:0000313" key="4">
    <source>
        <dbReference type="EMBL" id="CAJ1954600.1"/>
    </source>
</evidence>
<keyword evidence="1" id="KW-0647">Proteasome</keyword>
<feature type="chain" id="PRO_5041936038" description="Proteasome alpha-type subunits domain-containing protein" evidence="2">
    <location>
        <begin position="26"/>
        <end position="277"/>
    </location>
</feature>
<dbReference type="InterPro" id="IPR050115">
    <property type="entry name" value="Proteasome_alpha"/>
</dbReference>
<dbReference type="AlphaFoldDB" id="A0AAD2FYA4"/>
<dbReference type="SMART" id="SM00948">
    <property type="entry name" value="Proteasome_A_N"/>
    <property type="match status" value="1"/>
</dbReference>
<dbReference type="Proteomes" id="UP001295423">
    <property type="component" value="Unassembled WGS sequence"/>
</dbReference>
<dbReference type="SUPFAM" id="SSF56235">
    <property type="entry name" value="N-terminal nucleophile aminohydrolases (Ntn hydrolases)"/>
    <property type="match status" value="1"/>
</dbReference>
<reference evidence="4" key="1">
    <citation type="submission" date="2023-08" db="EMBL/GenBank/DDBJ databases">
        <authorList>
            <person name="Audoor S."/>
            <person name="Bilcke G."/>
        </authorList>
    </citation>
    <scope>NUCLEOTIDE SEQUENCE</scope>
</reference>
<dbReference type="Pfam" id="PF00227">
    <property type="entry name" value="Proteasome"/>
    <property type="match status" value="1"/>
</dbReference>
<evidence type="ECO:0000256" key="1">
    <source>
        <dbReference type="ARBA" id="ARBA00022942"/>
    </source>
</evidence>
<dbReference type="GO" id="GO:0019773">
    <property type="term" value="C:proteasome core complex, alpha-subunit complex"/>
    <property type="evidence" value="ECO:0007669"/>
    <property type="project" value="InterPro"/>
</dbReference>
<evidence type="ECO:0000256" key="2">
    <source>
        <dbReference type="SAM" id="SignalP"/>
    </source>
</evidence>
<feature type="signal peptide" evidence="2">
    <location>
        <begin position="1"/>
        <end position="25"/>
    </location>
</feature>
<evidence type="ECO:0000313" key="5">
    <source>
        <dbReference type="Proteomes" id="UP001295423"/>
    </source>
</evidence>
<comment type="caution">
    <text evidence="4">The sequence shown here is derived from an EMBL/GenBank/DDBJ whole genome shotgun (WGS) entry which is preliminary data.</text>
</comment>
<organism evidence="4 5">
    <name type="scientific">Cylindrotheca closterium</name>
    <dbReference type="NCBI Taxonomy" id="2856"/>
    <lineage>
        <taxon>Eukaryota</taxon>
        <taxon>Sar</taxon>
        <taxon>Stramenopiles</taxon>
        <taxon>Ochrophyta</taxon>
        <taxon>Bacillariophyta</taxon>
        <taxon>Bacillariophyceae</taxon>
        <taxon>Bacillariophycidae</taxon>
        <taxon>Bacillariales</taxon>
        <taxon>Bacillariaceae</taxon>
        <taxon>Cylindrotheca</taxon>
    </lineage>
</organism>
<dbReference type="EMBL" id="CAKOGP040001869">
    <property type="protein sequence ID" value="CAJ1954600.1"/>
    <property type="molecule type" value="Genomic_DNA"/>
</dbReference>
<protein>
    <recommendedName>
        <fullName evidence="3">Proteasome alpha-type subunits domain-containing protein</fullName>
    </recommendedName>
</protein>
<dbReference type="PANTHER" id="PTHR11599">
    <property type="entry name" value="PROTEASOME SUBUNIT ALPHA/BETA"/>
    <property type="match status" value="1"/>
</dbReference>
<proteinExistence type="predicted"/>
<accession>A0AAD2FYA4</accession>